<feature type="domain" description="Rhodanese" evidence="3">
    <location>
        <begin position="42"/>
        <end position="160"/>
    </location>
</feature>
<keyword evidence="1" id="KW-0808">Transferase</keyword>
<dbReference type="SMART" id="SM00450">
    <property type="entry name" value="RHOD"/>
    <property type="match status" value="2"/>
</dbReference>
<organism evidence="4 5">
    <name type="scientific">Tricholomella constricta</name>
    <dbReference type="NCBI Taxonomy" id="117010"/>
    <lineage>
        <taxon>Eukaryota</taxon>
        <taxon>Fungi</taxon>
        <taxon>Dikarya</taxon>
        <taxon>Basidiomycota</taxon>
        <taxon>Agaricomycotina</taxon>
        <taxon>Agaricomycetes</taxon>
        <taxon>Agaricomycetidae</taxon>
        <taxon>Agaricales</taxon>
        <taxon>Tricholomatineae</taxon>
        <taxon>Lyophyllaceae</taxon>
        <taxon>Tricholomella</taxon>
    </lineage>
</organism>
<dbReference type="PROSITE" id="PS50206">
    <property type="entry name" value="RHODANESE_3"/>
    <property type="match status" value="2"/>
</dbReference>
<dbReference type="InterPro" id="IPR045078">
    <property type="entry name" value="TST/MPST-like"/>
</dbReference>
<dbReference type="PANTHER" id="PTHR11364">
    <property type="entry name" value="THIOSULFATE SULFERTANSFERASE"/>
    <property type="match status" value="1"/>
</dbReference>
<dbReference type="Pfam" id="PF00581">
    <property type="entry name" value="Rhodanese"/>
    <property type="match status" value="1"/>
</dbReference>
<keyword evidence="2" id="KW-0677">Repeat</keyword>
<dbReference type="InterPro" id="IPR001763">
    <property type="entry name" value="Rhodanese-like_dom"/>
</dbReference>
<dbReference type="SUPFAM" id="SSF52821">
    <property type="entry name" value="Rhodanese/Cell cycle control phosphatase"/>
    <property type="match status" value="2"/>
</dbReference>
<evidence type="ECO:0000313" key="5">
    <source>
        <dbReference type="Proteomes" id="UP000565441"/>
    </source>
</evidence>
<dbReference type="CDD" id="cd01448">
    <property type="entry name" value="TST_Repeat_1"/>
    <property type="match status" value="1"/>
</dbReference>
<dbReference type="Proteomes" id="UP000565441">
    <property type="component" value="Unassembled WGS sequence"/>
</dbReference>
<protein>
    <recommendedName>
        <fullName evidence="3">Rhodanese domain-containing protein</fullName>
    </recommendedName>
</protein>
<dbReference type="GO" id="GO:0005739">
    <property type="term" value="C:mitochondrion"/>
    <property type="evidence" value="ECO:0007669"/>
    <property type="project" value="TreeGrafter"/>
</dbReference>
<feature type="domain" description="Rhodanese" evidence="3">
    <location>
        <begin position="198"/>
        <end position="328"/>
    </location>
</feature>
<gene>
    <name evidence="4" type="ORF">D9615_005200</name>
</gene>
<dbReference type="PANTHER" id="PTHR11364:SF27">
    <property type="entry name" value="SULFURTRANSFERASE"/>
    <property type="match status" value="1"/>
</dbReference>
<comment type="caution">
    <text evidence="4">The sequence shown here is derived from an EMBL/GenBank/DDBJ whole genome shotgun (WGS) entry which is preliminary data.</text>
</comment>
<evidence type="ECO:0000259" key="3">
    <source>
        <dbReference type="PROSITE" id="PS50206"/>
    </source>
</evidence>
<reference evidence="4 5" key="1">
    <citation type="journal article" date="2020" name="ISME J.">
        <title>Uncovering the hidden diversity of litter-decomposition mechanisms in mushroom-forming fungi.</title>
        <authorList>
            <person name="Floudas D."/>
            <person name="Bentzer J."/>
            <person name="Ahren D."/>
            <person name="Johansson T."/>
            <person name="Persson P."/>
            <person name="Tunlid A."/>
        </authorList>
    </citation>
    <scope>NUCLEOTIDE SEQUENCE [LARGE SCALE GENOMIC DNA]</scope>
    <source>
        <strain evidence="4 5">CBS 661.87</strain>
    </source>
</reference>
<sequence length="331" mass="36771">MQSILRVRQPFKLSVPILNRRLMSSSGAPFLLTPQQVHTLIEKEKVSLLDVSWFMPNSPRQPRQEFISKRIPGAQFLDLDDVASIHELGLKHMMPQQRAFADACEKFGIKTDSHVVIYDTHGIFSSPRALFMFRSFGHHRSSVLDGGLPAWLAEGLPMESGSPSPVQTTEYPTPTIQTKSLRSYEQIVANSTLDPSVNPNADLVLDARPRRRYLGTDPEPRPGLSSGHIPHSLSLPFNVFLRQNLGLDGTTFTTFLPQADIRRVLEDAVGPERAELITNGVLSVTTSCGSGMTAGILWLGLKLLGVEKISLYDESWTGYAMRPTSRIEKSH</sequence>
<dbReference type="InterPro" id="IPR036873">
    <property type="entry name" value="Rhodanese-like_dom_sf"/>
</dbReference>
<dbReference type="EMBL" id="JAACJP010000023">
    <property type="protein sequence ID" value="KAF5377553.1"/>
    <property type="molecule type" value="Genomic_DNA"/>
</dbReference>
<dbReference type="AlphaFoldDB" id="A0A8H5H689"/>
<name>A0A8H5H689_9AGAR</name>
<dbReference type="CDD" id="cd01449">
    <property type="entry name" value="TST_Repeat_2"/>
    <property type="match status" value="1"/>
</dbReference>
<accession>A0A8H5H689</accession>
<keyword evidence="5" id="KW-1185">Reference proteome</keyword>
<proteinExistence type="predicted"/>
<evidence type="ECO:0000256" key="1">
    <source>
        <dbReference type="ARBA" id="ARBA00022679"/>
    </source>
</evidence>
<dbReference type="GO" id="GO:0004792">
    <property type="term" value="F:thiosulfate-cyanide sulfurtransferase activity"/>
    <property type="evidence" value="ECO:0007669"/>
    <property type="project" value="TreeGrafter"/>
</dbReference>
<evidence type="ECO:0000313" key="4">
    <source>
        <dbReference type="EMBL" id="KAF5377553.1"/>
    </source>
</evidence>
<dbReference type="Gene3D" id="3.40.250.10">
    <property type="entry name" value="Rhodanese-like domain"/>
    <property type="match status" value="2"/>
</dbReference>
<dbReference type="OrthoDB" id="270167at2759"/>
<evidence type="ECO:0000256" key="2">
    <source>
        <dbReference type="ARBA" id="ARBA00022737"/>
    </source>
</evidence>